<proteinExistence type="predicted"/>
<accession>A0AA88J1P8</accession>
<dbReference type="AlphaFoldDB" id="A0AA88J1P8"/>
<gene>
    <name evidence="2" type="ORF">TIFTF001_028403</name>
</gene>
<dbReference type="Proteomes" id="UP001187192">
    <property type="component" value="Unassembled WGS sequence"/>
</dbReference>
<keyword evidence="3" id="KW-1185">Reference proteome</keyword>
<name>A0AA88J1P8_FICCA</name>
<feature type="region of interest" description="Disordered" evidence="1">
    <location>
        <begin position="1"/>
        <end position="24"/>
    </location>
</feature>
<evidence type="ECO:0000313" key="2">
    <source>
        <dbReference type="EMBL" id="GMN59316.1"/>
    </source>
</evidence>
<evidence type="ECO:0000313" key="3">
    <source>
        <dbReference type="Proteomes" id="UP001187192"/>
    </source>
</evidence>
<sequence length="58" mass="6651">MAAPEDQPEHPPEIIIASDDDDENVEEEIEDYEDDPEDNLFGDEDWDIFSDVTIELIA</sequence>
<protein>
    <submittedName>
        <fullName evidence="2">Uncharacterized protein</fullName>
    </submittedName>
</protein>
<evidence type="ECO:0000256" key="1">
    <source>
        <dbReference type="SAM" id="MobiDB-lite"/>
    </source>
</evidence>
<comment type="caution">
    <text evidence="2">The sequence shown here is derived from an EMBL/GenBank/DDBJ whole genome shotgun (WGS) entry which is preliminary data.</text>
</comment>
<dbReference type="EMBL" id="BTGU01000086">
    <property type="protein sequence ID" value="GMN59316.1"/>
    <property type="molecule type" value="Genomic_DNA"/>
</dbReference>
<reference evidence="2" key="1">
    <citation type="submission" date="2023-07" db="EMBL/GenBank/DDBJ databases">
        <title>draft genome sequence of fig (Ficus carica).</title>
        <authorList>
            <person name="Takahashi T."/>
            <person name="Nishimura K."/>
        </authorList>
    </citation>
    <scope>NUCLEOTIDE SEQUENCE</scope>
</reference>
<organism evidence="2 3">
    <name type="scientific">Ficus carica</name>
    <name type="common">Common fig</name>
    <dbReference type="NCBI Taxonomy" id="3494"/>
    <lineage>
        <taxon>Eukaryota</taxon>
        <taxon>Viridiplantae</taxon>
        <taxon>Streptophyta</taxon>
        <taxon>Embryophyta</taxon>
        <taxon>Tracheophyta</taxon>
        <taxon>Spermatophyta</taxon>
        <taxon>Magnoliopsida</taxon>
        <taxon>eudicotyledons</taxon>
        <taxon>Gunneridae</taxon>
        <taxon>Pentapetalae</taxon>
        <taxon>rosids</taxon>
        <taxon>fabids</taxon>
        <taxon>Rosales</taxon>
        <taxon>Moraceae</taxon>
        <taxon>Ficeae</taxon>
        <taxon>Ficus</taxon>
    </lineage>
</organism>